<feature type="coiled-coil region" evidence="1">
    <location>
        <begin position="182"/>
        <end position="241"/>
    </location>
</feature>
<gene>
    <name evidence="2" type="ORF">JIN83_07605</name>
</gene>
<proteinExistence type="predicted"/>
<name>A0AAE2SB03_9BACT</name>
<protein>
    <submittedName>
        <fullName evidence="2">Uncharacterized protein</fullName>
    </submittedName>
</protein>
<dbReference type="AlphaFoldDB" id="A0AAE2SB03"/>
<comment type="caution">
    <text evidence="2">The sequence shown here is derived from an EMBL/GenBank/DDBJ whole genome shotgun (WGS) entry which is preliminary data.</text>
</comment>
<evidence type="ECO:0000313" key="2">
    <source>
        <dbReference type="EMBL" id="MBK1854821.1"/>
    </source>
</evidence>
<accession>A0AAE2SB03</accession>
<keyword evidence="1" id="KW-0175">Coiled coil</keyword>
<organism evidence="2 3">
    <name type="scientific">Oceaniferula flava</name>
    <dbReference type="NCBI Taxonomy" id="2800421"/>
    <lineage>
        <taxon>Bacteria</taxon>
        <taxon>Pseudomonadati</taxon>
        <taxon>Verrucomicrobiota</taxon>
        <taxon>Verrucomicrobiia</taxon>
        <taxon>Verrucomicrobiales</taxon>
        <taxon>Verrucomicrobiaceae</taxon>
        <taxon>Oceaniferula</taxon>
    </lineage>
</organism>
<dbReference type="EMBL" id="JAENIG010000004">
    <property type="protein sequence ID" value="MBK1854821.1"/>
    <property type="molecule type" value="Genomic_DNA"/>
</dbReference>
<dbReference type="RefSeq" id="WP_309489432.1">
    <property type="nucleotide sequence ID" value="NZ_JAENIG010000004.1"/>
</dbReference>
<sequence>MNSSRYILARIAAAFGIHRKNRRLSEAADEMHLLRQAEEILGEDTWEQTEGIEALNSEYWNLRKLQMSVGKLEKAIEEADAILQQSHDERNSILNHSNEVCQVIETERDELVRELEQLNAKRDKIVSRAQLVKRNFEASRTKVMVLTGEEDEGGSDHQEVIREERAKLSEYKASFDKLKKGREEVGVQISELEAKISELETQIETDRKRHREEASGAYQNIGKANRDKSKLTAEVGLLEAEMTQHFSEIGRYISNHAGTDPICTKICKEHAHLIAQMQTLHTSIALNHKLAAIADA</sequence>
<feature type="coiled-coil region" evidence="1">
    <location>
        <begin position="62"/>
        <end position="135"/>
    </location>
</feature>
<dbReference type="Proteomes" id="UP000634206">
    <property type="component" value="Unassembled WGS sequence"/>
</dbReference>
<evidence type="ECO:0000256" key="1">
    <source>
        <dbReference type="SAM" id="Coils"/>
    </source>
</evidence>
<keyword evidence="3" id="KW-1185">Reference proteome</keyword>
<reference evidence="2" key="1">
    <citation type="submission" date="2021-01" db="EMBL/GenBank/DDBJ databases">
        <title>Modified the classification status of verrucomicrobia.</title>
        <authorList>
            <person name="Feng X."/>
        </authorList>
    </citation>
    <scope>NUCLEOTIDE SEQUENCE</scope>
    <source>
        <strain evidence="2">5K15</strain>
    </source>
</reference>
<evidence type="ECO:0000313" key="3">
    <source>
        <dbReference type="Proteomes" id="UP000634206"/>
    </source>
</evidence>